<proteinExistence type="predicted"/>
<evidence type="ECO:0000313" key="1">
    <source>
        <dbReference type="EMBL" id="SPP34333.1"/>
    </source>
</evidence>
<gene>
    <name evidence="1" type="ORF">WBAF_1238</name>
</gene>
<dbReference type="EMBL" id="OUNF01000325">
    <property type="protein sequence ID" value="SPP34333.1"/>
    <property type="molecule type" value="Genomic_DNA"/>
</dbReference>
<name>A0A3B0JB32_9RICK</name>
<dbReference type="AlphaFoldDB" id="A0A3B0JB32"/>
<accession>A0A3B0JB32</accession>
<protein>
    <submittedName>
        <fullName evidence="1">Uncharacterized protein</fullName>
    </submittedName>
</protein>
<organism evidence="1">
    <name type="scientific">Wolbachia endosymbiont of Aleurodicus floccissimus</name>
    <dbReference type="NCBI Taxonomy" id="2152762"/>
    <lineage>
        <taxon>Bacteria</taxon>
        <taxon>Pseudomonadati</taxon>
        <taxon>Pseudomonadota</taxon>
        <taxon>Alphaproteobacteria</taxon>
        <taxon>Rickettsiales</taxon>
        <taxon>Anaplasmataceae</taxon>
        <taxon>Wolbachieae</taxon>
        <taxon>Wolbachia</taxon>
    </lineage>
</organism>
<sequence>MLQNEVKDKISKSFEDYEKYHKNATEDIKRELDIDSKLKAILKEKQQPETDETRAYYDVIRGLYENGDMRSQLKCNDLDCFNRTIEDNLSQKQSELAAIKDDFLDNTQNIFQHIQVEDSIF</sequence>
<reference evidence="1" key="1">
    <citation type="submission" date="2018-04" db="EMBL/GenBank/DDBJ databases">
        <authorList>
            <person name="Go L.Y."/>
            <person name="Mitchell J.A."/>
        </authorList>
    </citation>
    <scope>NUCLEOTIDE SEQUENCE</scope>
    <source>
        <strain evidence="1">WBAF</strain>
    </source>
</reference>